<evidence type="ECO:0000313" key="3">
    <source>
        <dbReference type="Proteomes" id="UP000198386"/>
    </source>
</evidence>
<name>A0A239BMR3_9ACTN</name>
<sequence>MPRGAATADGETPGAASPRRPPRAVVAATGPDAAAEEDRRCSLPERTPRTWEVLTESECRTLLAGAAVGRLGFTTGALPAITPVPFAVRHGRVVIPALPGSREASACRRAVVAFEVDSVDRGDGSAWAVTVVGHARVVTGSDEIAALDDLGLRLWAGRSGCYIVVETSQVTGWRVLSQGRRTDEVDRVRAGA</sequence>
<organism evidence="2 3">
    <name type="scientific">Geodermatophilus saharensis</name>
    <dbReference type="NCBI Taxonomy" id="1137994"/>
    <lineage>
        <taxon>Bacteria</taxon>
        <taxon>Bacillati</taxon>
        <taxon>Actinomycetota</taxon>
        <taxon>Actinomycetes</taxon>
        <taxon>Geodermatophilales</taxon>
        <taxon>Geodermatophilaceae</taxon>
        <taxon>Geodermatophilus</taxon>
    </lineage>
</organism>
<evidence type="ECO:0000313" key="2">
    <source>
        <dbReference type="EMBL" id="SNS08334.1"/>
    </source>
</evidence>
<dbReference type="EMBL" id="FZOH01000002">
    <property type="protein sequence ID" value="SNS08334.1"/>
    <property type="molecule type" value="Genomic_DNA"/>
</dbReference>
<proteinExistence type="predicted"/>
<accession>A0A239BMR3</accession>
<reference evidence="3" key="1">
    <citation type="submission" date="2017-06" db="EMBL/GenBank/DDBJ databases">
        <authorList>
            <person name="Varghese N."/>
            <person name="Submissions S."/>
        </authorList>
    </citation>
    <scope>NUCLEOTIDE SEQUENCE [LARGE SCALE GENOMIC DNA]</scope>
    <source>
        <strain evidence="3">DSM 45423</strain>
    </source>
</reference>
<dbReference type="Gene3D" id="2.30.110.10">
    <property type="entry name" value="Electron Transport, Fmn-binding Protein, Chain A"/>
    <property type="match status" value="1"/>
</dbReference>
<dbReference type="SUPFAM" id="SSF50475">
    <property type="entry name" value="FMN-binding split barrel"/>
    <property type="match status" value="1"/>
</dbReference>
<protein>
    <submittedName>
        <fullName evidence="2">Nitroimidazol reductase NimA, pyridoxamine 5'-phosphate oxidase superfamily</fullName>
    </submittedName>
</protein>
<dbReference type="AlphaFoldDB" id="A0A239BMR3"/>
<dbReference type="Pfam" id="PF12900">
    <property type="entry name" value="Pyridox_ox_2"/>
    <property type="match status" value="1"/>
</dbReference>
<feature type="compositionally biased region" description="Low complexity" evidence="1">
    <location>
        <begin position="12"/>
        <end position="33"/>
    </location>
</feature>
<dbReference type="Proteomes" id="UP000198386">
    <property type="component" value="Unassembled WGS sequence"/>
</dbReference>
<evidence type="ECO:0000256" key="1">
    <source>
        <dbReference type="SAM" id="MobiDB-lite"/>
    </source>
</evidence>
<feature type="region of interest" description="Disordered" evidence="1">
    <location>
        <begin position="1"/>
        <end position="38"/>
    </location>
</feature>
<dbReference type="InterPro" id="IPR024747">
    <property type="entry name" value="Pyridox_Oxase-rel"/>
</dbReference>
<keyword evidence="3" id="KW-1185">Reference proteome</keyword>
<dbReference type="InterPro" id="IPR012349">
    <property type="entry name" value="Split_barrel_FMN-bd"/>
</dbReference>
<gene>
    <name evidence="2" type="ORF">SAMN04488107_1257</name>
</gene>